<dbReference type="RefSeq" id="WP_236865597.1">
    <property type="nucleotide sequence ID" value="NZ_AP025225.1"/>
</dbReference>
<proteinExistence type="predicted"/>
<accession>A0ABM7V8M2</accession>
<dbReference type="EMBL" id="AP025225">
    <property type="protein sequence ID" value="BDB96131.1"/>
    <property type="molecule type" value="Genomic_DNA"/>
</dbReference>
<dbReference type="Proteomes" id="UP001320209">
    <property type="component" value="Chromosome"/>
</dbReference>
<name>A0ABM7V8M2_9PROT</name>
<organism evidence="1 2">
    <name type="scientific">Candidatus Hydrogenosomobacter endosymbioticus</name>
    <dbReference type="NCBI Taxonomy" id="2558174"/>
    <lineage>
        <taxon>Bacteria</taxon>
        <taxon>Pseudomonadati</taxon>
        <taxon>Pseudomonadota</taxon>
        <taxon>Alphaproteobacteria</taxon>
        <taxon>Holosporales</taxon>
        <taxon>Holosporaceae</taxon>
        <taxon>Candidatus Hydrogenosomobacter</taxon>
    </lineage>
</organism>
<evidence type="ECO:0000313" key="2">
    <source>
        <dbReference type="Proteomes" id="UP001320209"/>
    </source>
</evidence>
<gene>
    <name evidence="1" type="ORF">HYD_2640</name>
</gene>
<protein>
    <submittedName>
        <fullName evidence="1">Uncharacterized protein</fullName>
    </submittedName>
</protein>
<sequence>MKSFYVKCLVVFGVFIAIAAGSVKLYDDYFISRYSLVNGLDHYGFHDEKQKQSIQRLFQMASIIPADKTIEECFPKRASGIEFISDITKVVEATKTHFTLRSGNQERWEVSPQEWMLQNKEKIISDLKTLGFISAISPRHKYTDAVCILGASAQRMEYRIRYANFLIGSGMKVRSVILLAGERYATKGIDGSQESLSEVARKFGLNDWKKVTETHLIQYIYSKSALNSRKDIFVHVIDTPRRDLPRPTTQTTIMELIKWLKSHREVQDIVFVSNQPYVKYQKAVIDSIFKAQNVTVKYEVVGGPVLDATNPQAILEGLGTFIWAASPSLLYSIKTESKNLSPELMAIEEETKQKLKDLYSQSPFIYQTLPANLRP</sequence>
<evidence type="ECO:0000313" key="1">
    <source>
        <dbReference type="EMBL" id="BDB96131.1"/>
    </source>
</evidence>
<reference evidence="1" key="1">
    <citation type="submission" date="2021-10" db="EMBL/GenBank/DDBJ databases">
        <title>Genome Sequence of The Candidatus Hydrogeosomobacter endosymbioticus, an Intracellular Bacterial Symbiont of the Anaerobic Ciliate GW7.</title>
        <authorList>
            <person name="Shiohama Y."/>
            <person name="Shinzato N."/>
        </authorList>
    </citation>
    <scope>NUCLEOTIDE SEQUENCE [LARGE SCALE GENOMIC DNA]</scope>
    <source>
        <strain evidence="1">200920</strain>
    </source>
</reference>
<keyword evidence="2" id="KW-1185">Reference proteome</keyword>